<dbReference type="RefSeq" id="WP_091908985.1">
    <property type="nucleotide sequence ID" value="NZ_FNLO01000007.1"/>
</dbReference>
<dbReference type="AlphaFoldDB" id="A0A1H2PQU7"/>
<reference evidence="2" key="1">
    <citation type="submission" date="2016-09" db="EMBL/GenBank/DDBJ databases">
        <authorList>
            <person name="Varghese N."/>
            <person name="Submissions S."/>
        </authorList>
    </citation>
    <scope>NUCLEOTIDE SEQUENCE [LARGE SCALE GENOMIC DNA]</scope>
    <source>
        <strain evidence="2">JS23</strain>
    </source>
</reference>
<name>A0A1H2PQU7_9BURK</name>
<dbReference type="Proteomes" id="UP000243719">
    <property type="component" value="Unassembled WGS sequence"/>
</dbReference>
<gene>
    <name evidence="1" type="ORF">SAMN05216551_107160</name>
</gene>
<organism evidence="1 2">
    <name type="scientific">Chitinasiproducens palmae</name>
    <dbReference type="NCBI Taxonomy" id="1770053"/>
    <lineage>
        <taxon>Bacteria</taxon>
        <taxon>Pseudomonadati</taxon>
        <taxon>Pseudomonadota</taxon>
        <taxon>Betaproteobacteria</taxon>
        <taxon>Burkholderiales</taxon>
        <taxon>Burkholderiaceae</taxon>
        <taxon>Chitinasiproducens</taxon>
    </lineage>
</organism>
<dbReference type="STRING" id="1770053.SAMN05216551_107160"/>
<keyword evidence="2" id="KW-1185">Reference proteome</keyword>
<accession>A0A1H2PQU7</accession>
<evidence type="ECO:0000313" key="1">
    <source>
        <dbReference type="EMBL" id="SDV49217.1"/>
    </source>
</evidence>
<protein>
    <submittedName>
        <fullName evidence="1">Uncharacterized protein</fullName>
    </submittedName>
</protein>
<sequence length="75" mass="8553">MKLSLANVPDDLLYTAAYNAIRDYRTVHGVNPDVLEITPDDLLRINASYRDTTRRTDPLSEVFGVPFRVVSETKR</sequence>
<evidence type="ECO:0000313" key="2">
    <source>
        <dbReference type="Proteomes" id="UP000243719"/>
    </source>
</evidence>
<proteinExistence type="predicted"/>
<dbReference type="EMBL" id="FNLO01000007">
    <property type="protein sequence ID" value="SDV49217.1"/>
    <property type="molecule type" value="Genomic_DNA"/>
</dbReference>